<evidence type="ECO:0000313" key="2">
    <source>
        <dbReference type="Proteomes" id="UP001148203"/>
    </source>
</evidence>
<protein>
    <submittedName>
        <fullName evidence="1">Uncharacterized protein</fullName>
    </submittedName>
</protein>
<accession>A0ABT5NZE6</accession>
<sequence length="230" mass="25344">MMKQDAYALWLDGGSLLLVADAVPAEQRQAVLDSLLYAQLVADKQQGSRFTQFKEWYGDYRQMLPRFGWTLTQFFHDNRPARDCALLVPAQPLQLWLATRLANADTLLAKGLERLQQNAEASASLRSFACAAGESGTQVTLEVGLVLPGPMIHVCSVSVGSSLALAHIEFDKPLGEMLSGDLQVRGFSAFLDMARFATHAVNLRALIEKKQQTRSYQSTFGTLLEGAQHD</sequence>
<comment type="caution">
    <text evidence="1">The sequence shown here is derived from an EMBL/GenBank/DDBJ whole genome shotgun (WGS) entry which is preliminary data.</text>
</comment>
<reference evidence="1 2" key="1">
    <citation type="submission" date="2022-05" db="EMBL/GenBank/DDBJ databases">
        <title>Novel Pseudomonas spp. Isolated from a Rainbow Trout Aquaculture Facility.</title>
        <authorList>
            <person name="Testerman T."/>
            <person name="Graf J."/>
        </authorList>
    </citation>
    <scope>NUCLEOTIDE SEQUENCE [LARGE SCALE GENOMIC DNA]</scope>
    <source>
        <strain evidence="1 2">ID681</strain>
    </source>
</reference>
<evidence type="ECO:0000313" key="1">
    <source>
        <dbReference type="EMBL" id="MDD0993563.1"/>
    </source>
</evidence>
<dbReference type="RefSeq" id="WP_273913833.1">
    <property type="nucleotide sequence ID" value="NZ_JAMDGX010000109.1"/>
</dbReference>
<proteinExistence type="predicted"/>
<dbReference type="EMBL" id="JAMDGY010000098">
    <property type="protein sequence ID" value="MDD0993563.1"/>
    <property type="molecule type" value="Genomic_DNA"/>
</dbReference>
<name>A0ABT5NZE6_9PSED</name>
<organism evidence="1 2">
    <name type="scientific">Pseudomonas fontis</name>
    <dbReference type="NCBI Taxonomy" id="2942633"/>
    <lineage>
        <taxon>Bacteria</taxon>
        <taxon>Pseudomonadati</taxon>
        <taxon>Pseudomonadota</taxon>
        <taxon>Gammaproteobacteria</taxon>
        <taxon>Pseudomonadales</taxon>
        <taxon>Pseudomonadaceae</taxon>
        <taxon>Pseudomonas</taxon>
    </lineage>
</organism>
<dbReference type="Proteomes" id="UP001148203">
    <property type="component" value="Unassembled WGS sequence"/>
</dbReference>
<keyword evidence="2" id="KW-1185">Reference proteome</keyword>
<gene>
    <name evidence="1" type="ORF">M5G11_23830</name>
</gene>